<evidence type="ECO:0000256" key="16">
    <source>
        <dbReference type="ARBA" id="ARBA00083231"/>
    </source>
</evidence>
<evidence type="ECO:0000256" key="2">
    <source>
        <dbReference type="ARBA" id="ARBA00004613"/>
    </source>
</evidence>
<dbReference type="InterPro" id="IPR001764">
    <property type="entry name" value="Glyco_hydro_3_N"/>
</dbReference>
<keyword evidence="21" id="KW-1185">Reference proteome</keyword>
<gene>
    <name evidence="20" type="primary">CEL3A</name>
    <name evidence="20" type="ORF">SLS53_007491</name>
</gene>
<sequence>MYSSLYLTAVCGWSFMNPALAQTFDWSAAYTKASASLAQLSLQDKVNIVTGIGWANGPCLGNTPAISSIKYPELCLQDSPLGIRYGSGATAFTPGIQAASTWDIDLIRQRGQYIGEEAKGAGIHVKLGPVAGPLGRIAQGGRNWEGFGPDPYLTGIAMAETIQGMQGSGVQATAKHFILNEQELNRETQSVSVDDRTLHELYMWPFADAIRAGVASVMCSYNKINGTWACENDGVMNGLLKSELGFQGYIMSDWNAQHSTVASANTGLDMTMPGTDFSGGSVYWGPQLISAVNSGQVPQSRLDDMVKRILAAWHLVGQDAGYPTTNIQANVQGSHKDNVRAIARDGIVLLKNANSILPLKKPSKLALVGSAAVVNPAGANACTDRSCNTGALGMGWGSGTAQYPYFVAPYDALKTKTSTDGTKLSLSSSDSTSDAASTASGADAAIVVITSDSGEGYLTVEGNAGDRNNLDPWHSGNALVAAVAGANKNTIVVVQSVGPVVLESILALDGVKAVVWAGLGSQESGNALVDILYGSKSPSGKLPYTIAKSATDYGTSVSSTDVSYSEGLYIDYRHFDHAGISPRYEFGFGLSYTNFTYSKLSVTSTATSGPATGATVSGGRADLFADVAAVTATITNSGSVAGAEVAQLYITLPSGAPSAPPKQLRGFTKLSLAPGASGTATFNIRRKDLSYWDTVTHNWIVPGGRFGVSLGASSRDVRLTGSITI</sequence>
<dbReference type="SUPFAM" id="SSF51445">
    <property type="entry name" value="(Trans)glycosidases"/>
    <property type="match status" value="1"/>
</dbReference>
<dbReference type="Pfam" id="PF14310">
    <property type="entry name" value="Fn3-like"/>
    <property type="match status" value="1"/>
</dbReference>
<accession>A0AAN9U0J9</accession>
<evidence type="ECO:0000256" key="1">
    <source>
        <dbReference type="ARBA" id="ARBA00000448"/>
    </source>
</evidence>
<evidence type="ECO:0000256" key="8">
    <source>
        <dbReference type="ARBA" id="ARBA00022801"/>
    </source>
</evidence>
<dbReference type="GO" id="GO:0008422">
    <property type="term" value="F:beta-glucosidase activity"/>
    <property type="evidence" value="ECO:0007669"/>
    <property type="project" value="UniProtKB-EC"/>
</dbReference>
<dbReference type="AlphaFoldDB" id="A0AAN9U0J9"/>
<dbReference type="FunFam" id="3.20.20.300:FF:000002">
    <property type="entry name" value="Probable beta-glucosidase"/>
    <property type="match status" value="1"/>
</dbReference>
<dbReference type="InterPro" id="IPR050288">
    <property type="entry name" value="Cellulose_deg_GH3"/>
</dbReference>
<evidence type="ECO:0000256" key="4">
    <source>
        <dbReference type="ARBA" id="ARBA00005336"/>
    </source>
</evidence>
<feature type="domain" description="Fibronectin type III-like" evidence="19">
    <location>
        <begin position="644"/>
        <end position="714"/>
    </location>
</feature>
<keyword evidence="7 18" id="KW-0732">Signal</keyword>
<dbReference type="Gene3D" id="2.60.40.10">
    <property type="entry name" value="Immunoglobulins"/>
    <property type="match status" value="1"/>
</dbReference>
<reference evidence="20 21" key="1">
    <citation type="journal article" date="2023" name="PLoS ONE">
        <title>Cytospora paraplurivora sp. nov. isolated from orchards with fruit tree decline syndrome in Ontario, Canada.</title>
        <authorList>
            <person name="Ilyukhin E."/>
            <person name="Nguyen H.D.T."/>
            <person name="Castle A.J."/>
            <person name="Ellouze W."/>
        </authorList>
    </citation>
    <scope>NUCLEOTIDE SEQUENCE [LARGE SCALE GENOMIC DNA]</scope>
    <source>
        <strain evidence="20 21">FDS-564</strain>
    </source>
</reference>
<evidence type="ECO:0000256" key="7">
    <source>
        <dbReference type="ARBA" id="ARBA00022729"/>
    </source>
</evidence>
<evidence type="ECO:0000256" key="6">
    <source>
        <dbReference type="ARBA" id="ARBA00022525"/>
    </source>
</evidence>
<protein>
    <recommendedName>
        <fullName evidence="14">Beta-glucosidase cel3A</fullName>
        <ecNumber evidence="5">3.2.1.21</ecNumber>
    </recommendedName>
    <alternativeName>
        <fullName evidence="15">Beta-D-glucoside glucohydrolase cel3A</fullName>
    </alternativeName>
    <alternativeName>
        <fullName evidence="17">Cellobiase cel3A</fullName>
    </alternativeName>
    <alternativeName>
        <fullName evidence="16">Gentiobiase cel3A</fullName>
    </alternativeName>
</protein>
<dbReference type="EC" id="3.2.1.21" evidence="5"/>
<dbReference type="Gene3D" id="3.40.50.1700">
    <property type="entry name" value="Glycoside hydrolase family 3 C-terminal domain"/>
    <property type="match status" value="1"/>
</dbReference>
<dbReference type="Pfam" id="PF00933">
    <property type="entry name" value="Glyco_hydro_3"/>
    <property type="match status" value="1"/>
</dbReference>
<dbReference type="SMART" id="SM01217">
    <property type="entry name" value="Fn3_like"/>
    <property type="match status" value="1"/>
</dbReference>
<dbReference type="Proteomes" id="UP001320245">
    <property type="component" value="Unassembled WGS sequence"/>
</dbReference>
<keyword evidence="9" id="KW-0136">Cellulose degradation</keyword>
<evidence type="ECO:0000256" key="17">
    <source>
        <dbReference type="ARBA" id="ARBA00083611"/>
    </source>
</evidence>
<evidence type="ECO:0000256" key="3">
    <source>
        <dbReference type="ARBA" id="ARBA00004987"/>
    </source>
</evidence>
<dbReference type="InterPro" id="IPR013783">
    <property type="entry name" value="Ig-like_fold"/>
</dbReference>
<evidence type="ECO:0000313" key="20">
    <source>
        <dbReference type="EMBL" id="KAK7735577.1"/>
    </source>
</evidence>
<dbReference type="InterPro" id="IPR002772">
    <property type="entry name" value="Glyco_hydro_3_C"/>
</dbReference>
<keyword evidence="11" id="KW-0119">Carbohydrate metabolism</keyword>
<dbReference type="EMBL" id="JAJSPL020000038">
    <property type="protein sequence ID" value="KAK7735577.1"/>
    <property type="molecule type" value="Genomic_DNA"/>
</dbReference>
<evidence type="ECO:0000256" key="9">
    <source>
        <dbReference type="ARBA" id="ARBA00023001"/>
    </source>
</evidence>
<evidence type="ECO:0000256" key="18">
    <source>
        <dbReference type="SAM" id="SignalP"/>
    </source>
</evidence>
<evidence type="ECO:0000256" key="15">
    <source>
        <dbReference type="ARBA" id="ARBA00078013"/>
    </source>
</evidence>
<dbReference type="GO" id="GO:0005576">
    <property type="term" value="C:extracellular region"/>
    <property type="evidence" value="ECO:0007669"/>
    <property type="project" value="UniProtKB-SubCell"/>
</dbReference>
<dbReference type="FunFam" id="2.60.40.10:FF:000757">
    <property type="entry name" value="Beta-glucosidase G"/>
    <property type="match status" value="1"/>
</dbReference>
<proteinExistence type="inferred from homology"/>
<dbReference type="InterPro" id="IPR036881">
    <property type="entry name" value="Glyco_hydro_3_C_sf"/>
</dbReference>
<dbReference type="FunFam" id="3.40.50.1700:FF:000003">
    <property type="entry name" value="Probable beta-glucosidase"/>
    <property type="match status" value="1"/>
</dbReference>
<evidence type="ECO:0000259" key="19">
    <source>
        <dbReference type="SMART" id="SM01217"/>
    </source>
</evidence>
<dbReference type="PANTHER" id="PTHR42715:SF28">
    <property type="entry name" value="BETA-GLUCOSIDASE L-RELATED"/>
    <property type="match status" value="1"/>
</dbReference>
<evidence type="ECO:0000256" key="5">
    <source>
        <dbReference type="ARBA" id="ARBA00012744"/>
    </source>
</evidence>
<dbReference type="PANTHER" id="PTHR42715">
    <property type="entry name" value="BETA-GLUCOSIDASE"/>
    <property type="match status" value="1"/>
</dbReference>
<evidence type="ECO:0000313" key="21">
    <source>
        <dbReference type="Proteomes" id="UP001320245"/>
    </source>
</evidence>
<dbReference type="SUPFAM" id="SSF52279">
    <property type="entry name" value="Beta-D-glucan exohydrolase, C-terminal domain"/>
    <property type="match status" value="1"/>
</dbReference>
<feature type="signal peptide" evidence="18">
    <location>
        <begin position="1"/>
        <end position="21"/>
    </location>
</feature>
<evidence type="ECO:0000256" key="14">
    <source>
        <dbReference type="ARBA" id="ARBA00070030"/>
    </source>
</evidence>
<comment type="pathway">
    <text evidence="3">Glycan metabolism; cellulose degradation.</text>
</comment>
<evidence type="ECO:0000256" key="11">
    <source>
        <dbReference type="ARBA" id="ARBA00023277"/>
    </source>
</evidence>
<keyword evidence="6" id="KW-0964">Secreted</keyword>
<comment type="caution">
    <text evidence="20">The sequence shown here is derived from an EMBL/GenBank/DDBJ whole genome shotgun (WGS) entry which is preliminary data.</text>
</comment>
<evidence type="ECO:0000256" key="13">
    <source>
        <dbReference type="ARBA" id="ARBA00023326"/>
    </source>
</evidence>
<dbReference type="Pfam" id="PF01915">
    <property type="entry name" value="Glyco_hydro_3_C"/>
    <property type="match status" value="1"/>
</dbReference>
<dbReference type="InterPro" id="IPR026891">
    <property type="entry name" value="Fn3-like"/>
</dbReference>
<keyword evidence="13" id="KW-0624">Polysaccharide degradation</keyword>
<dbReference type="PRINTS" id="PR00133">
    <property type="entry name" value="GLHYDRLASE3"/>
</dbReference>
<evidence type="ECO:0000256" key="10">
    <source>
        <dbReference type="ARBA" id="ARBA00023180"/>
    </source>
</evidence>
<dbReference type="InterPro" id="IPR036962">
    <property type="entry name" value="Glyco_hydro_3_N_sf"/>
</dbReference>
<dbReference type="GO" id="GO:0030245">
    <property type="term" value="P:cellulose catabolic process"/>
    <property type="evidence" value="ECO:0007669"/>
    <property type="project" value="UniProtKB-KW"/>
</dbReference>
<comment type="similarity">
    <text evidence="4">Belongs to the glycosyl hydrolase 3 family.</text>
</comment>
<feature type="chain" id="PRO_5043019727" description="Beta-glucosidase cel3A" evidence="18">
    <location>
        <begin position="22"/>
        <end position="725"/>
    </location>
</feature>
<evidence type="ECO:0000256" key="12">
    <source>
        <dbReference type="ARBA" id="ARBA00023295"/>
    </source>
</evidence>
<dbReference type="InterPro" id="IPR017853">
    <property type="entry name" value="GH"/>
</dbReference>
<organism evidence="20 21">
    <name type="scientific">Cytospora paraplurivora</name>
    <dbReference type="NCBI Taxonomy" id="2898453"/>
    <lineage>
        <taxon>Eukaryota</taxon>
        <taxon>Fungi</taxon>
        <taxon>Dikarya</taxon>
        <taxon>Ascomycota</taxon>
        <taxon>Pezizomycotina</taxon>
        <taxon>Sordariomycetes</taxon>
        <taxon>Sordariomycetidae</taxon>
        <taxon>Diaporthales</taxon>
        <taxon>Cytosporaceae</taxon>
        <taxon>Cytospora</taxon>
    </lineage>
</organism>
<comment type="subcellular location">
    <subcellularLocation>
        <location evidence="2">Secreted</location>
    </subcellularLocation>
</comment>
<comment type="catalytic activity">
    <reaction evidence="1">
        <text>Hydrolysis of terminal, non-reducing beta-D-glucosyl residues with release of beta-D-glucose.</text>
        <dbReference type="EC" id="3.2.1.21"/>
    </reaction>
</comment>
<name>A0AAN9U0J9_9PEZI</name>
<keyword evidence="12" id="KW-0326">Glycosidase</keyword>
<keyword evidence="8 20" id="KW-0378">Hydrolase</keyword>
<dbReference type="Gene3D" id="3.20.20.300">
    <property type="entry name" value="Glycoside hydrolase, family 3, N-terminal domain"/>
    <property type="match status" value="1"/>
</dbReference>
<keyword evidence="10" id="KW-0325">Glycoprotein</keyword>